<feature type="compositionally biased region" description="Low complexity" evidence="1">
    <location>
        <begin position="460"/>
        <end position="481"/>
    </location>
</feature>
<feature type="compositionally biased region" description="Low complexity" evidence="1">
    <location>
        <begin position="1245"/>
        <end position="1259"/>
    </location>
</feature>
<feature type="compositionally biased region" description="Low complexity" evidence="1">
    <location>
        <begin position="1297"/>
        <end position="1320"/>
    </location>
</feature>
<feature type="compositionally biased region" description="Low complexity" evidence="1">
    <location>
        <begin position="1360"/>
        <end position="1377"/>
    </location>
</feature>
<feature type="region of interest" description="Disordered" evidence="1">
    <location>
        <begin position="1536"/>
        <end position="1561"/>
    </location>
</feature>
<feature type="compositionally biased region" description="Pro residues" evidence="1">
    <location>
        <begin position="1378"/>
        <end position="1387"/>
    </location>
</feature>
<feature type="compositionally biased region" description="Acidic residues" evidence="1">
    <location>
        <begin position="395"/>
        <end position="409"/>
    </location>
</feature>
<feature type="compositionally biased region" description="Polar residues" evidence="1">
    <location>
        <begin position="545"/>
        <end position="563"/>
    </location>
</feature>
<feature type="compositionally biased region" description="Low complexity" evidence="1">
    <location>
        <begin position="1016"/>
        <end position="1032"/>
    </location>
</feature>
<feature type="compositionally biased region" description="Polar residues" evidence="1">
    <location>
        <begin position="1608"/>
        <end position="1627"/>
    </location>
</feature>
<organism evidence="2 3">
    <name type="scientific">Coccomyxa subellipsoidea (strain C-169)</name>
    <name type="common">Green microalga</name>
    <dbReference type="NCBI Taxonomy" id="574566"/>
    <lineage>
        <taxon>Eukaryota</taxon>
        <taxon>Viridiplantae</taxon>
        <taxon>Chlorophyta</taxon>
        <taxon>core chlorophytes</taxon>
        <taxon>Trebouxiophyceae</taxon>
        <taxon>Trebouxiophyceae incertae sedis</taxon>
        <taxon>Coccomyxaceae</taxon>
        <taxon>Coccomyxa</taxon>
        <taxon>Coccomyxa subellipsoidea</taxon>
    </lineage>
</organism>
<reference evidence="2 3" key="1">
    <citation type="journal article" date="2012" name="Genome Biol.">
        <title>The genome of the polar eukaryotic microalga coccomyxa subellipsoidea reveals traits of cold adaptation.</title>
        <authorList>
            <person name="Blanc G."/>
            <person name="Agarkova I."/>
            <person name="Grimwood J."/>
            <person name="Kuo A."/>
            <person name="Brueggeman A."/>
            <person name="Dunigan D."/>
            <person name="Gurnon J."/>
            <person name="Ladunga I."/>
            <person name="Lindquist E."/>
            <person name="Lucas S."/>
            <person name="Pangilinan J."/>
            <person name="Proschold T."/>
            <person name="Salamov A."/>
            <person name="Schmutz J."/>
            <person name="Weeks D."/>
            <person name="Yamada T."/>
            <person name="Claverie J.M."/>
            <person name="Grigoriev I."/>
            <person name="Van Etten J."/>
            <person name="Lomsadze A."/>
            <person name="Borodovsky M."/>
        </authorList>
    </citation>
    <scope>NUCLEOTIDE SEQUENCE [LARGE SCALE GENOMIC DNA]</scope>
    <source>
        <strain evidence="2 3">C-169</strain>
    </source>
</reference>
<feature type="compositionally biased region" description="Polar residues" evidence="1">
    <location>
        <begin position="1075"/>
        <end position="1093"/>
    </location>
</feature>
<gene>
    <name evidence="2" type="ORF">COCSUDRAFT_63339</name>
</gene>
<keyword evidence="3" id="KW-1185">Reference proteome</keyword>
<feature type="region of interest" description="Disordered" evidence="1">
    <location>
        <begin position="1604"/>
        <end position="1627"/>
    </location>
</feature>
<feature type="region of interest" description="Disordered" evidence="1">
    <location>
        <begin position="967"/>
        <end position="1033"/>
    </location>
</feature>
<feature type="region of interest" description="Disordered" evidence="1">
    <location>
        <begin position="1153"/>
        <end position="1387"/>
    </location>
</feature>
<dbReference type="Proteomes" id="UP000007264">
    <property type="component" value="Unassembled WGS sequence"/>
</dbReference>
<evidence type="ECO:0000313" key="2">
    <source>
        <dbReference type="EMBL" id="EIE22942.1"/>
    </source>
</evidence>
<feature type="compositionally biased region" description="Low complexity" evidence="1">
    <location>
        <begin position="698"/>
        <end position="708"/>
    </location>
</feature>
<dbReference type="RefSeq" id="XP_005647486.1">
    <property type="nucleotide sequence ID" value="XM_005647429.1"/>
</dbReference>
<feature type="compositionally biased region" description="Low complexity" evidence="1">
    <location>
        <begin position="573"/>
        <end position="585"/>
    </location>
</feature>
<feature type="compositionally biased region" description="Low complexity" evidence="1">
    <location>
        <begin position="644"/>
        <end position="667"/>
    </location>
</feature>
<feature type="region of interest" description="Disordered" evidence="1">
    <location>
        <begin position="1688"/>
        <end position="1734"/>
    </location>
</feature>
<feature type="region of interest" description="Disordered" evidence="1">
    <location>
        <begin position="633"/>
        <end position="771"/>
    </location>
</feature>
<dbReference type="Gene3D" id="2.130.10.10">
    <property type="entry name" value="YVTN repeat-like/Quinoprotein amine dehydrogenase"/>
    <property type="match status" value="1"/>
</dbReference>
<dbReference type="InterPro" id="IPR044694">
    <property type="entry name" value="NUP214"/>
</dbReference>
<feature type="compositionally biased region" description="Low complexity" evidence="1">
    <location>
        <begin position="1188"/>
        <end position="1198"/>
    </location>
</feature>
<dbReference type="eggNOG" id="ENOG502QSI5">
    <property type="taxonomic scope" value="Eukaryota"/>
</dbReference>
<feature type="region of interest" description="Disordered" evidence="1">
    <location>
        <begin position="1428"/>
        <end position="1451"/>
    </location>
</feature>
<proteinExistence type="predicted"/>
<evidence type="ECO:0000256" key="1">
    <source>
        <dbReference type="SAM" id="MobiDB-lite"/>
    </source>
</evidence>
<feature type="compositionally biased region" description="Low complexity" evidence="1">
    <location>
        <begin position="1873"/>
        <end position="1883"/>
    </location>
</feature>
<dbReference type="GO" id="GO:0006405">
    <property type="term" value="P:RNA export from nucleus"/>
    <property type="evidence" value="ECO:0007669"/>
    <property type="project" value="InterPro"/>
</dbReference>
<dbReference type="InterPro" id="IPR015943">
    <property type="entry name" value="WD40/YVTN_repeat-like_dom_sf"/>
</dbReference>
<dbReference type="STRING" id="574566.I0YX23"/>
<dbReference type="SUPFAM" id="SSF117289">
    <property type="entry name" value="Nucleoporin domain"/>
    <property type="match status" value="1"/>
</dbReference>
<protein>
    <submittedName>
        <fullName evidence="2">Uncharacterized protein</fullName>
    </submittedName>
</protein>
<dbReference type="GeneID" id="17040930"/>
<feature type="region of interest" description="Disordered" evidence="1">
    <location>
        <begin position="354"/>
        <end position="585"/>
    </location>
</feature>
<feature type="compositionally biased region" description="Polar residues" evidence="1">
    <location>
        <begin position="991"/>
        <end position="1004"/>
    </location>
</feature>
<dbReference type="PANTHER" id="PTHR34418:SF3">
    <property type="entry name" value="NUCLEAR PORE COMPLEX PROTEIN NUP214"/>
    <property type="match status" value="1"/>
</dbReference>
<feature type="compositionally biased region" description="Low complexity" evidence="1">
    <location>
        <begin position="379"/>
        <end position="390"/>
    </location>
</feature>
<feature type="region of interest" description="Disordered" evidence="1">
    <location>
        <begin position="1873"/>
        <end position="1892"/>
    </location>
</feature>
<name>I0YX23_COCSC</name>
<dbReference type="OrthoDB" id="515354at2759"/>
<comment type="caution">
    <text evidence="2">The sequence shown here is derived from an EMBL/GenBank/DDBJ whole genome shotgun (WGS) entry which is preliminary data.</text>
</comment>
<accession>I0YX23</accession>
<dbReference type="GO" id="GO:0017056">
    <property type="term" value="F:structural constituent of nuclear pore"/>
    <property type="evidence" value="ECO:0007669"/>
    <property type="project" value="InterPro"/>
</dbReference>
<sequence length="1892" mass="190269">MLPRELPPANAEEVCACTLPVAAASVALSSDEELLAAWDSKMIYVWSLSMLINKRDTMPLTEWLVPDGTPVKQLAWRPLQAPDAVPEAAVVTMRGKLLRGSLGGRLQALPDVAAGVVSCVAWSADGQLLALASANCITVQHVESGRHFRTEFDSKEAKDADGSVTVDTLAWSGPNSLLVSANLHPNEDLEAEMDIAPLALVRWAAWDVHAGADPEELQLTEFIPPPINPDAAARDSGPYARIALVPAWGAIVVAHSKASDDHIRLFEHVPGGEAKGVDVTEDWSAIRIPTAMDYNDNYVTGLGIDFTSTEVEVMPPDPEASALAPSPVLLVATSDGALRLFTFAHMTKPTEGIVAPARPYSDTLPPMASEEQAEQSEMTQEQTQDTAAAAPLPSDNEEEEEDEEEEEVESVSARQAGETEPAAAAPSSRPVKAQEAKAAATALPLSSDEDDSSSSERGPETSSSSSAPAARAARAALLSNDSDLEDDADSLASQGASFDGGERPSISRLDLAQQSDEDDGAESRAPLGPMTGRKLDFGGEAEAPQKTQQPLAPSIFGQSQATPSLFGAPSAPPSTSAPSTSAVPIASIPNSFSFGSLPAFSSASAGAFGLGKQTATTGAASFETALDGTAIVSAPRAETPSNLGIFGTSTSPFGGTSSSAFGAASGTMPKMQGSQALPPQPPQSAAQKAIAKAREASEAAALSKAEATPFPPPALPSATPQPSLQPAAPERSAFTAPAATASAPRSSQQQRAVIPVRQKPPAPVARLKGESKELAAMEGDFLKTLAESREMEHAFSEAMARSEGDKASGPGTRLGFHSLQERTDALKRSVADILDSLATERRRFGELHNGWREDRARAEALLYFNGKHSERASANGDVDDDDALDPALQDLATSIDTQLQALQKPSCQLNDCLKALEERLSLRQSGAGSAPRASAQQLYNAVNAQTAVASAQLERLEMLWQKLHDMGISGEDDGEEGGSGGPPSFPYISAISASRPSPTWQQVRKSPLGRPKPRRPALLSPLSSLAAPAESPWASTSAGSLRRLLLEKVSIEGGGVRLTRMSGTDFLRPPRANGQDATEWSTPTKDVFTSQQPPAVEPAKPAPLASPFTSSIQPDVGAVTFKAPTLPSFGQSAGLTRAGSSAAVLDRIQPQAAPMHQWNPGHRARQPSISPAGNAAEARGQLARKESTASADSSGSTSNALLRTKHARPSSTPDFAQGPSKGNGRPFQRQASGMGLARAGSAALGPAEPADSSDSAAGSTNRGPTLRSAPPPSMQASIPEDAVPTPSAAKMPPVPTKAALAAAHAHGQAALQKAAPSPAARMPPVPSRAAVAAAQAQGQAALRASGATPVAKTPPVPDRATVAAAQAKGQAALQQSAPAPPAAKVPPVPSKAAVAAAQAQGQAALQKKTAAAAPAAKMPPVPSKAAMAAAHAQAQAALQKPTPAAPSAKTSAATASISSPFAPPSASAAPAASPAQPVFNFAKLTTGDAASPAVSQPVVSTAQPSVAFSFASAMSASMGATGTTTAAGQTTSLFGSMQASSQPAGSSPAASQPLFGSSGVPSPVTSFSQPLASAPAPSISFGAPSAANFGSTAASAAPSSTFGGFGQQAATPSSPLTSTFGSQAPSPSTSAFGTLSFGTAASQPASSPAALTSGFSAFGGLGQPTPASTPAASPFGKGISFGTPVASSAPSPFGSFGQPSSGGAATGFAGFSQSSPAFGQPQSPISSAAPSSGAFSGGFGQSSGFGQAAGGGFGQPSPLGGAFGQLTKPGFGQAAAASPAFGAPAMPGFGAPATPGFGSPAAPSPPFGSATGSNAFGAAAAQGSGFAPFASMAGQPSAFNAAAQAGGGFGAAAQQGGGFGGFGGGSGFGALGGAASSPAAAPGNSDMWQMRK</sequence>
<feature type="compositionally biased region" description="Low complexity" evidence="1">
    <location>
        <begin position="1536"/>
        <end position="1553"/>
    </location>
</feature>
<evidence type="ECO:0000313" key="3">
    <source>
        <dbReference type="Proteomes" id="UP000007264"/>
    </source>
</evidence>
<feature type="region of interest" description="Disordered" evidence="1">
    <location>
        <begin position="1062"/>
        <end position="1103"/>
    </location>
</feature>
<feature type="compositionally biased region" description="Low complexity" evidence="1">
    <location>
        <begin position="1327"/>
        <end position="1347"/>
    </location>
</feature>
<dbReference type="EMBL" id="AGSI01000008">
    <property type="protein sequence ID" value="EIE22942.1"/>
    <property type="molecule type" value="Genomic_DNA"/>
</dbReference>
<feature type="compositionally biased region" description="Low complexity" evidence="1">
    <location>
        <begin position="731"/>
        <end position="752"/>
    </location>
</feature>
<dbReference type="PANTHER" id="PTHR34418">
    <property type="entry name" value="NUCLEAR PORE COMPLEX PROTEIN NUP214 ISOFORM X1"/>
    <property type="match status" value="1"/>
</dbReference>
<dbReference type="KEGG" id="csl:COCSUDRAFT_63339"/>